<keyword evidence="6 11" id="KW-0560">Oxidoreductase</keyword>
<dbReference type="Pfam" id="PF02852">
    <property type="entry name" value="Pyr_redox_dim"/>
    <property type="match status" value="1"/>
</dbReference>
<evidence type="ECO:0000256" key="3">
    <source>
        <dbReference type="ARBA" id="ARBA00016961"/>
    </source>
</evidence>
<feature type="domain" description="FAD/NAD(P)-binding" evidence="13">
    <location>
        <begin position="6"/>
        <end position="324"/>
    </location>
</feature>
<evidence type="ECO:0000256" key="10">
    <source>
        <dbReference type="ARBA" id="ARBA00049187"/>
    </source>
</evidence>
<dbReference type="PANTHER" id="PTHR22912:SF160">
    <property type="entry name" value="DIHYDROLIPOYL DEHYDROGENASE"/>
    <property type="match status" value="1"/>
</dbReference>
<comment type="miscellaneous">
    <text evidence="11">The active site is a redox-active disulfide bond.</text>
</comment>
<accession>A0ABV2KMF0</accession>
<evidence type="ECO:0000259" key="12">
    <source>
        <dbReference type="Pfam" id="PF02852"/>
    </source>
</evidence>
<dbReference type="PANTHER" id="PTHR22912">
    <property type="entry name" value="DISULFIDE OXIDOREDUCTASE"/>
    <property type="match status" value="1"/>
</dbReference>
<dbReference type="InterPro" id="IPR023753">
    <property type="entry name" value="FAD/NAD-binding_dom"/>
</dbReference>
<dbReference type="SUPFAM" id="SSF51905">
    <property type="entry name" value="FAD/NAD(P)-binding domain"/>
    <property type="match status" value="1"/>
</dbReference>
<dbReference type="InterPro" id="IPR036188">
    <property type="entry name" value="FAD/NAD-bd_sf"/>
</dbReference>
<evidence type="ECO:0000259" key="13">
    <source>
        <dbReference type="Pfam" id="PF07992"/>
    </source>
</evidence>
<dbReference type="InterPro" id="IPR012999">
    <property type="entry name" value="Pyr_OxRdtase_I_AS"/>
</dbReference>
<comment type="similarity">
    <text evidence="1 11">Belongs to the class-I pyridine nucleotide-disulfide oxidoreductase family.</text>
</comment>
<dbReference type="InterPro" id="IPR016156">
    <property type="entry name" value="FAD/NAD-linked_Rdtase_dimer_sf"/>
</dbReference>
<dbReference type="EMBL" id="JBEPMN010000010">
    <property type="protein sequence ID" value="MET3662262.1"/>
    <property type="molecule type" value="Genomic_DNA"/>
</dbReference>
<evidence type="ECO:0000256" key="5">
    <source>
        <dbReference type="ARBA" id="ARBA00022827"/>
    </source>
</evidence>
<keyword evidence="15" id="KW-1185">Reference proteome</keyword>
<dbReference type="InterPro" id="IPR001100">
    <property type="entry name" value="Pyr_nuc-diS_OxRdtase"/>
</dbReference>
<comment type="catalytic activity">
    <reaction evidence="10 11">
        <text>N(6)-[(R)-dihydrolipoyl]-L-lysyl-[protein] + NAD(+) = N(6)-[(R)-lipoyl]-L-lysyl-[protein] + NADH + H(+)</text>
        <dbReference type="Rhea" id="RHEA:15045"/>
        <dbReference type="Rhea" id="RHEA-COMP:10474"/>
        <dbReference type="Rhea" id="RHEA-COMP:10475"/>
        <dbReference type="ChEBI" id="CHEBI:15378"/>
        <dbReference type="ChEBI" id="CHEBI:57540"/>
        <dbReference type="ChEBI" id="CHEBI:57945"/>
        <dbReference type="ChEBI" id="CHEBI:83099"/>
        <dbReference type="ChEBI" id="CHEBI:83100"/>
        <dbReference type="EC" id="1.8.1.4"/>
    </reaction>
</comment>
<evidence type="ECO:0000313" key="14">
    <source>
        <dbReference type="EMBL" id="MET3662262.1"/>
    </source>
</evidence>
<evidence type="ECO:0000313" key="15">
    <source>
        <dbReference type="Proteomes" id="UP001549143"/>
    </source>
</evidence>
<keyword evidence="8" id="KW-1015">Disulfide bond</keyword>
<dbReference type="Pfam" id="PF07992">
    <property type="entry name" value="Pyr_redox_2"/>
    <property type="match status" value="1"/>
</dbReference>
<organism evidence="14 15">
    <name type="scientific">Aquamicrobium ahrensii</name>
    <dbReference type="NCBI Taxonomy" id="469551"/>
    <lineage>
        <taxon>Bacteria</taxon>
        <taxon>Pseudomonadati</taxon>
        <taxon>Pseudomonadota</taxon>
        <taxon>Alphaproteobacteria</taxon>
        <taxon>Hyphomicrobiales</taxon>
        <taxon>Phyllobacteriaceae</taxon>
        <taxon>Aquamicrobium</taxon>
    </lineage>
</organism>
<gene>
    <name evidence="14" type="ORF">ABID44_002599</name>
</gene>
<dbReference type="Proteomes" id="UP001549143">
    <property type="component" value="Unassembled WGS sequence"/>
</dbReference>
<evidence type="ECO:0000256" key="2">
    <source>
        <dbReference type="ARBA" id="ARBA00012608"/>
    </source>
</evidence>
<evidence type="ECO:0000256" key="8">
    <source>
        <dbReference type="ARBA" id="ARBA00023157"/>
    </source>
</evidence>
<proteinExistence type="inferred from homology"/>
<dbReference type="PIRSF" id="PIRSF000350">
    <property type="entry name" value="Mercury_reductase_MerA"/>
    <property type="match status" value="1"/>
</dbReference>
<dbReference type="Gene3D" id="3.50.50.60">
    <property type="entry name" value="FAD/NAD(P)-binding domain"/>
    <property type="match status" value="2"/>
</dbReference>
<dbReference type="PROSITE" id="PS00076">
    <property type="entry name" value="PYRIDINE_REDOX_1"/>
    <property type="match status" value="1"/>
</dbReference>
<keyword evidence="7 11" id="KW-0520">NAD</keyword>
<evidence type="ECO:0000256" key="6">
    <source>
        <dbReference type="ARBA" id="ARBA00023002"/>
    </source>
</evidence>
<protein>
    <recommendedName>
        <fullName evidence="3 11">Dihydrolipoyl dehydrogenase</fullName>
        <ecNumber evidence="2 11">1.8.1.4</ecNumber>
    </recommendedName>
</protein>
<sequence length="462" mass="47763">MSEHADLLVIGAGPGGYTAAFRAADLGRKVTLVDARPTLGGVCLNVGCIPSKALLHVAGLIGNAAEGASHGVSFSAPQIDIDAVRNWKEGVVGKLTGGLAGLAKRRKVTTIQGAARFTGQHQVEVATPDGPRRISFDQAIIAAGSSPVWLPFLPDDPRIFDSTGALELKTAPSRLLVLGGGVIGLEMAQVYHALGSRITIAERMGQLIPGADADIIKPLMNRLKARYEAIHLETSVTAVEPGEALTVSFEGPSGAWQGDFDAILVAVGRRPNGAALAAETAGVTVTGQGFIPVDAQMRTSQPHIFAIGDVVGQPMLAHKATHEAKVATEVACGHKAAFEPRCIPSVAYTDPEIAWTGLTETRAKAEGCKVKSATFPWAASGRALSMGRGEGLTKLVLDPDTGRILGAAIVGVNAGELIASACHAIEMGSDAADLALTIHPHPTLSETLGFAAEAFEGTLTDL</sequence>
<evidence type="ECO:0000256" key="1">
    <source>
        <dbReference type="ARBA" id="ARBA00007532"/>
    </source>
</evidence>
<evidence type="ECO:0000256" key="4">
    <source>
        <dbReference type="ARBA" id="ARBA00022630"/>
    </source>
</evidence>
<dbReference type="GO" id="GO:0004148">
    <property type="term" value="F:dihydrolipoyl dehydrogenase (NADH) activity"/>
    <property type="evidence" value="ECO:0007669"/>
    <property type="project" value="UniProtKB-EC"/>
</dbReference>
<dbReference type="InterPro" id="IPR050151">
    <property type="entry name" value="Class-I_Pyr_Nuc-Dis_Oxidored"/>
</dbReference>
<dbReference type="InterPro" id="IPR006258">
    <property type="entry name" value="Lipoamide_DH"/>
</dbReference>
<comment type="cofactor">
    <cofactor evidence="11">
        <name>FAD</name>
        <dbReference type="ChEBI" id="CHEBI:57692"/>
    </cofactor>
    <text evidence="11">Binds 1 FAD per subunit.</text>
</comment>
<name>A0ABV2KMF0_9HYPH</name>
<feature type="domain" description="Pyridine nucleotide-disulphide oxidoreductase dimerisation" evidence="12">
    <location>
        <begin position="343"/>
        <end position="449"/>
    </location>
</feature>
<dbReference type="InterPro" id="IPR004099">
    <property type="entry name" value="Pyr_nucl-diS_OxRdtase_dimer"/>
</dbReference>
<dbReference type="PRINTS" id="PR00368">
    <property type="entry name" value="FADPNR"/>
</dbReference>
<dbReference type="Gene3D" id="3.30.390.30">
    <property type="match status" value="1"/>
</dbReference>
<keyword evidence="9 11" id="KW-0676">Redox-active center</keyword>
<keyword evidence="4 11" id="KW-0285">Flavoprotein</keyword>
<dbReference type="SUPFAM" id="SSF55424">
    <property type="entry name" value="FAD/NAD-linked reductases, dimerisation (C-terminal) domain"/>
    <property type="match status" value="1"/>
</dbReference>
<comment type="caution">
    <text evidence="14">The sequence shown here is derived from an EMBL/GenBank/DDBJ whole genome shotgun (WGS) entry which is preliminary data.</text>
</comment>
<evidence type="ECO:0000256" key="7">
    <source>
        <dbReference type="ARBA" id="ARBA00023027"/>
    </source>
</evidence>
<evidence type="ECO:0000256" key="9">
    <source>
        <dbReference type="ARBA" id="ARBA00023284"/>
    </source>
</evidence>
<dbReference type="EC" id="1.8.1.4" evidence="2 11"/>
<dbReference type="RefSeq" id="WP_354152120.1">
    <property type="nucleotide sequence ID" value="NZ_JBEPMN010000010.1"/>
</dbReference>
<reference evidence="14 15" key="1">
    <citation type="submission" date="2024-06" db="EMBL/GenBank/DDBJ databases">
        <title>Genomic Encyclopedia of Type Strains, Phase IV (KMG-IV): sequencing the most valuable type-strain genomes for metagenomic binning, comparative biology and taxonomic classification.</title>
        <authorList>
            <person name="Goeker M."/>
        </authorList>
    </citation>
    <scope>NUCLEOTIDE SEQUENCE [LARGE SCALE GENOMIC DNA]</scope>
    <source>
        <strain evidence="14 15">DSM 19730</strain>
    </source>
</reference>
<dbReference type="NCBIfam" id="TIGR01350">
    <property type="entry name" value="lipoamide_DH"/>
    <property type="match status" value="1"/>
</dbReference>
<dbReference type="PRINTS" id="PR00411">
    <property type="entry name" value="PNDRDTASEI"/>
</dbReference>
<evidence type="ECO:0000256" key="11">
    <source>
        <dbReference type="RuleBase" id="RU003692"/>
    </source>
</evidence>
<keyword evidence="5 11" id="KW-0274">FAD</keyword>